<keyword evidence="4" id="KW-1185">Reference proteome</keyword>
<keyword evidence="1" id="KW-1133">Transmembrane helix</keyword>
<dbReference type="EMBL" id="CP092332">
    <property type="protein sequence ID" value="WGK94726.1"/>
    <property type="molecule type" value="Genomic_DNA"/>
</dbReference>
<keyword evidence="1" id="KW-0812">Transmembrane</keyword>
<evidence type="ECO:0000313" key="2">
    <source>
        <dbReference type="EMBL" id="WGK94726.1"/>
    </source>
</evidence>
<sequence length="168" mass="19404">MELDRKVKRQLTDEQMNKIHLEDLGFDIPKNYFELSKNEILEITIKREKGIFRLFSENNPFLKIAASVVLLLGAFIYIQFVKPQVITKENAVAQLYKVDKTTSLGALDSNQTNVVRAVEISNKNKSIKKKKKNEEDVVQNENDILVKSLFVEESEVNQYIENSILEDI</sequence>
<gene>
    <name evidence="2" type="ORF">MG292_00420</name>
    <name evidence="3" type="ORF">MG292_00500</name>
</gene>
<organism evidence="2 4">
    <name type="scientific">Flavobacterium keumense</name>
    <dbReference type="NCBI Taxonomy" id="1306518"/>
    <lineage>
        <taxon>Bacteria</taxon>
        <taxon>Pseudomonadati</taxon>
        <taxon>Bacteroidota</taxon>
        <taxon>Flavobacteriia</taxon>
        <taxon>Flavobacteriales</taxon>
        <taxon>Flavobacteriaceae</taxon>
        <taxon>Flavobacterium</taxon>
    </lineage>
</organism>
<dbReference type="RefSeq" id="WP_264532545.1">
    <property type="nucleotide sequence ID" value="NZ_CP092332.1"/>
</dbReference>
<reference evidence="2 4" key="2">
    <citation type="submission" date="2023-06" db="EMBL/GenBank/DDBJ databases">
        <title>Complete Genome Sequence of Flavobacterium keumense K3R-10.</title>
        <authorList>
            <person name="Jeong H."/>
            <person name="Jhang S.Y."/>
            <person name="Kim J.N."/>
        </authorList>
    </citation>
    <scope>NUCLEOTIDE SEQUENCE [LARGE SCALE GENOMIC DNA]</scope>
    <source>
        <strain evidence="2 4">K3R-10</strain>
    </source>
</reference>
<evidence type="ECO:0000313" key="4">
    <source>
        <dbReference type="Proteomes" id="UP001232117"/>
    </source>
</evidence>
<keyword evidence="1" id="KW-0472">Membrane</keyword>
<accession>A0ABY8N793</accession>
<protein>
    <submittedName>
        <fullName evidence="2">Uncharacterized protein</fullName>
    </submittedName>
</protein>
<reference evidence="2 4" key="1">
    <citation type="submission" date="2022-02" db="EMBL/GenBank/DDBJ databases">
        <authorList>
            <person name="Cha I.-T."/>
            <person name="Lee K.-E."/>
            <person name="Park S.-J."/>
        </authorList>
    </citation>
    <scope>NUCLEOTIDE SEQUENCE</scope>
    <source>
        <strain evidence="2 4">K3R-10</strain>
    </source>
</reference>
<name>A0ABY8N793_9FLAO</name>
<evidence type="ECO:0000256" key="1">
    <source>
        <dbReference type="SAM" id="Phobius"/>
    </source>
</evidence>
<dbReference type="Proteomes" id="UP001232117">
    <property type="component" value="Chromosome"/>
</dbReference>
<feature type="transmembrane region" description="Helical" evidence="1">
    <location>
        <begin position="61"/>
        <end position="80"/>
    </location>
</feature>
<evidence type="ECO:0000313" key="3">
    <source>
        <dbReference type="EMBL" id="WGK94739.1"/>
    </source>
</evidence>
<dbReference type="EMBL" id="CP092332">
    <property type="protein sequence ID" value="WGK94739.1"/>
    <property type="molecule type" value="Genomic_DNA"/>
</dbReference>
<proteinExistence type="predicted"/>